<keyword evidence="2" id="KW-1185">Reference proteome</keyword>
<dbReference type="AlphaFoldDB" id="A0A0B0N3H6"/>
<organism evidence="1 2">
    <name type="scientific">Gossypium arboreum</name>
    <name type="common">Tree cotton</name>
    <name type="synonym">Gossypium nanking</name>
    <dbReference type="NCBI Taxonomy" id="29729"/>
    <lineage>
        <taxon>Eukaryota</taxon>
        <taxon>Viridiplantae</taxon>
        <taxon>Streptophyta</taxon>
        <taxon>Embryophyta</taxon>
        <taxon>Tracheophyta</taxon>
        <taxon>Spermatophyta</taxon>
        <taxon>Magnoliopsida</taxon>
        <taxon>eudicotyledons</taxon>
        <taxon>Gunneridae</taxon>
        <taxon>Pentapetalae</taxon>
        <taxon>rosids</taxon>
        <taxon>malvids</taxon>
        <taxon>Malvales</taxon>
        <taxon>Malvaceae</taxon>
        <taxon>Malvoideae</taxon>
        <taxon>Gossypium</taxon>
    </lineage>
</organism>
<proteinExistence type="predicted"/>
<evidence type="ECO:0000313" key="2">
    <source>
        <dbReference type="Proteomes" id="UP000032142"/>
    </source>
</evidence>
<evidence type="ECO:0000313" key="1">
    <source>
        <dbReference type="EMBL" id="KHG07345.1"/>
    </source>
</evidence>
<name>A0A0B0N3H6_GOSAR</name>
<sequence>MNTERPRVSETLGAANGRFQKLNAAINASLPTISTVIPGHDSRL</sequence>
<reference evidence="2" key="1">
    <citation type="submission" date="2014-09" db="EMBL/GenBank/DDBJ databases">
        <authorList>
            <person name="Mudge J."/>
            <person name="Ramaraj T."/>
            <person name="Lindquist I.E."/>
            <person name="Bharti A.K."/>
            <person name="Sundararajan A."/>
            <person name="Cameron C.T."/>
            <person name="Woodward J.E."/>
            <person name="May G.D."/>
            <person name="Brubaker C."/>
            <person name="Broadhvest J."/>
            <person name="Wilkins T.A."/>
        </authorList>
    </citation>
    <scope>NUCLEOTIDE SEQUENCE</scope>
    <source>
        <strain evidence="2">cv. AKA8401</strain>
    </source>
</reference>
<dbReference type="EMBL" id="JRRC01472504">
    <property type="protein sequence ID" value="KHG07345.1"/>
    <property type="molecule type" value="Genomic_DNA"/>
</dbReference>
<gene>
    <name evidence="1" type="ORF">F383_34158</name>
</gene>
<comment type="caution">
    <text evidence="1">The sequence shown here is derived from an EMBL/GenBank/DDBJ whole genome shotgun (WGS) entry which is preliminary data.</text>
</comment>
<dbReference type="Proteomes" id="UP000032142">
    <property type="component" value="Unassembled WGS sequence"/>
</dbReference>
<protein>
    <submittedName>
        <fullName evidence="1">Uncharacterized protein</fullName>
    </submittedName>
</protein>
<accession>A0A0B0N3H6</accession>